<organism evidence="1 2">
    <name type="scientific">Spiroplasma clarkii</name>
    <dbReference type="NCBI Taxonomy" id="2139"/>
    <lineage>
        <taxon>Bacteria</taxon>
        <taxon>Bacillati</taxon>
        <taxon>Mycoplasmatota</taxon>
        <taxon>Mollicutes</taxon>
        <taxon>Entomoplasmatales</taxon>
        <taxon>Spiroplasmataceae</taxon>
        <taxon>Spiroplasma</taxon>
    </lineage>
</organism>
<protein>
    <submittedName>
        <fullName evidence="1">Uncharacterized protein</fullName>
    </submittedName>
</protein>
<reference evidence="1 2" key="1">
    <citation type="submission" date="2017-11" db="EMBL/GenBank/DDBJ databases">
        <title>Complete genome sequence of Spiroplasma clarkii CN-5 (DSM 19994).</title>
        <authorList>
            <person name="Tsai Y.-M."/>
            <person name="Chang A."/>
            <person name="Lo W.-S."/>
            <person name="Kuo C.-H."/>
        </authorList>
    </citation>
    <scope>NUCLEOTIDE SEQUENCE [LARGE SCALE GENOMIC DNA]</scope>
    <source>
        <strain evidence="1 2">CN-5</strain>
    </source>
</reference>
<evidence type="ECO:0000313" key="1">
    <source>
        <dbReference type="EMBL" id="ATX71184.1"/>
    </source>
</evidence>
<keyword evidence="2" id="KW-1185">Reference proteome</keyword>
<dbReference type="EMBL" id="CP024870">
    <property type="protein sequence ID" value="ATX71184.1"/>
    <property type="molecule type" value="Genomic_DNA"/>
</dbReference>
<sequence>MIYLYCSEKKYYNKLNKKINICHVDKVENILAKFNPSQDRLIIVGKRLHQIVREITQLTGFVVIQYFSDIDWLETIKTNGANTLALDTILHSFDVVEWVISKWINVPDYEKDNYHDEYVVALRTW</sequence>
<accession>A0A1Y0L217</accession>
<dbReference type="KEGG" id="scla:SCLARK_001280"/>
<dbReference type="RefSeq" id="WP_100254725.1">
    <property type="nucleotide sequence ID" value="NZ_CP015819.1"/>
</dbReference>
<evidence type="ECO:0000313" key="2">
    <source>
        <dbReference type="Proteomes" id="UP000231179"/>
    </source>
</evidence>
<proteinExistence type="predicted"/>
<dbReference type="AlphaFoldDB" id="A0A1Y0L217"/>
<name>A0A1Y0L217_9MOLU</name>
<dbReference type="OrthoDB" id="9794834at2"/>
<gene>
    <name evidence="1" type="ORF">SCLAR_v1c08760</name>
</gene>
<dbReference type="Proteomes" id="UP000231179">
    <property type="component" value="Chromosome"/>
</dbReference>